<dbReference type="GO" id="GO:0043937">
    <property type="term" value="P:regulation of sporulation"/>
    <property type="evidence" value="ECO:0007669"/>
    <property type="project" value="InterPro"/>
</dbReference>
<comment type="caution">
    <text evidence="1">The sequence shown here is derived from an EMBL/GenBank/DDBJ whole genome shotgun (WGS) entry which is preliminary data.</text>
</comment>
<dbReference type="RefSeq" id="WP_136948749.1">
    <property type="nucleotide sequence ID" value="NZ_SWFM01000009.1"/>
</dbReference>
<dbReference type="AlphaFoldDB" id="A0A4V5Q0W2"/>
<dbReference type="Pfam" id="PF09388">
    <property type="entry name" value="SpoOE-like"/>
    <property type="match status" value="1"/>
</dbReference>
<dbReference type="GO" id="GO:0046983">
    <property type="term" value="F:protein dimerization activity"/>
    <property type="evidence" value="ECO:0007669"/>
    <property type="project" value="InterPro"/>
</dbReference>
<dbReference type="InterPro" id="IPR036638">
    <property type="entry name" value="HLH_DNA-bd_sf"/>
</dbReference>
<organism evidence="1 2">
    <name type="scientific">Guptibacillus hwajinpoensis</name>
    <dbReference type="NCBI Taxonomy" id="208199"/>
    <lineage>
        <taxon>Bacteria</taxon>
        <taxon>Bacillati</taxon>
        <taxon>Bacillota</taxon>
        <taxon>Bacilli</taxon>
        <taxon>Bacillales</taxon>
        <taxon>Guptibacillaceae</taxon>
        <taxon>Guptibacillus</taxon>
    </lineage>
</organism>
<dbReference type="EMBL" id="SWFM01000009">
    <property type="protein sequence ID" value="TKD67508.1"/>
    <property type="molecule type" value="Genomic_DNA"/>
</dbReference>
<dbReference type="Proteomes" id="UP000310541">
    <property type="component" value="Unassembled WGS sequence"/>
</dbReference>
<dbReference type="Gene3D" id="4.10.280.10">
    <property type="entry name" value="Helix-loop-helix DNA-binding domain"/>
    <property type="match status" value="1"/>
</dbReference>
<dbReference type="SUPFAM" id="SSF140500">
    <property type="entry name" value="BAS1536-like"/>
    <property type="match status" value="1"/>
</dbReference>
<protein>
    <submittedName>
        <fullName evidence="1">Aspartyl-phosphate phosphatase Spo0E family protein</fullName>
    </submittedName>
</protein>
<dbReference type="OrthoDB" id="2893507at2"/>
<proteinExistence type="predicted"/>
<evidence type="ECO:0000313" key="2">
    <source>
        <dbReference type="Proteomes" id="UP000310541"/>
    </source>
</evidence>
<accession>A0A4V5Q0W2</accession>
<dbReference type="InterPro" id="IPR037208">
    <property type="entry name" value="Spo0E-like_sf"/>
</dbReference>
<reference evidence="1 2" key="1">
    <citation type="submission" date="2019-04" db="EMBL/GenBank/DDBJ databases">
        <title>Genome sequence of Bacillus hwajinpoensis strain Y2.</title>
        <authorList>
            <person name="Fair J.L."/>
            <person name="Maclea K.S."/>
        </authorList>
    </citation>
    <scope>NUCLEOTIDE SEQUENCE [LARGE SCALE GENOMIC DNA]</scope>
    <source>
        <strain evidence="1 2">Y2</strain>
    </source>
</reference>
<sequence length="69" mass="8164">MERLNRRISFHIGEEKDHLLEEIEASRQKMNLLARNQPLSSSEIIEISTYLDFLLNEYDQCRNKKTAAL</sequence>
<evidence type="ECO:0000313" key="1">
    <source>
        <dbReference type="EMBL" id="TKD67508.1"/>
    </source>
</evidence>
<gene>
    <name evidence="1" type="ORF">FBF83_19215</name>
</gene>
<name>A0A4V5Q0W2_9BACL</name>
<dbReference type="InterPro" id="IPR018540">
    <property type="entry name" value="Spo0E-like"/>
</dbReference>